<gene>
    <name evidence="3" type="ORF">BN1356_02258</name>
</gene>
<accession>A0A0E4CTN8</accession>
<name>A0A0E4CTN8_9STRE</name>
<organism evidence="3 4">
    <name type="scientific">Streptococcus varani</name>
    <dbReference type="NCBI Taxonomy" id="1608583"/>
    <lineage>
        <taxon>Bacteria</taxon>
        <taxon>Bacillati</taxon>
        <taxon>Bacillota</taxon>
        <taxon>Bacilli</taxon>
        <taxon>Lactobacillales</taxon>
        <taxon>Streptococcaceae</taxon>
        <taxon>Streptococcus</taxon>
    </lineage>
</organism>
<dbReference type="Proteomes" id="UP000198604">
    <property type="component" value="Unassembled WGS sequence"/>
</dbReference>
<sequence length="125" mass="13715" precursor="true">MMKKLLVALTSLLTILVLTACQTSTKPTENSADMVSVTLSVVLEKDTLSKEDSFKEGTTVLDALKANHKVEIDAGMVTSIDGVSQDASKNTYWMYTINGELAPKGVEEMTLSQGDKIEFYLEKFE</sequence>
<dbReference type="InterPro" id="IPR027954">
    <property type="entry name" value="Transcobalamin-like_C"/>
</dbReference>
<feature type="chain" id="PRO_5038530202" evidence="1">
    <location>
        <begin position="21"/>
        <end position="125"/>
    </location>
</feature>
<keyword evidence="1" id="KW-0732">Signal</keyword>
<evidence type="ECO:0000313" key="4">
    <source>
        <dbReference type="Proteomes" id="UP000198604"/>
    </source>
</evidence>
<dbReference type="Pfam" id="PF14478">
    <property type="entry name" value="DUF4430"/>
    <property type="match status" value="1"/>
</dbReference>
<dbReference type="Gene3D" id="2.170.130.30">
    <property type="match status" value="1"/>
</dbReference>
<proteinExistence type="predicted"/>
<dbReference type="AlphaFoldDB" id="A0A0E4CTN8"/>
<protein>
    <submittedName>
        <fullName evidence="3">Lipoprotein</fullName>
    </submittedName>
</protein>
<reference evidence="4" key="1">
    <citation type="submission" date="2015-03" db="EMBL/GenBank/DDBJ databases">
        <authorList>
            <person name="Urmite Genomes"/>
        </authorList>
    </citation>
    <scope>NUCLEOTIDE SEQUENCE [LARGE SCALE GENOMIC DNA]</scope>
    <source>
        <strain evidence="4">FF10</strain>
    </source>
</reference>
<dbReference type="PROSITE" id="PS51257">
    <property type="entry name" value="PROKAR_LIPOPROTEIN"/>
    <property type="match status" value="1"/>
</dbReference>
<dbReference type="EMBL" id="CTEN01000005">
    <property type="protein sequence ID" value="CQR25912.1"/>
    <property type="molecule type" value="Genomic_DNA"/>
</dbReference>
<feature type="signal peptide" evidence="1">
    <location>
        <begin position="1"/>
        <end position="20"/>
    </location>
</feature>
<keyword evidence="3" id="KW-0449">Lipoprotein</keyword>
<feature type="domain" description="Transcobalamin-like C-terminal" evidence="2">
    <location>
        <begin position="57"/>
        <end position="123"/>
    </location>
</feature>
<evidence type="ECO:0000313" key="3">
    <source>
        <dbReference type="EMBL" id="CQR25912.1"/>
    </source>
</evidence>
<evidence type="ECO:0000259" key="2">
    <source>
        <dbReference type="Pfam" id="PF14478"/>
    </source>
</evidence>
<evidence type="ECO:0000256" key="1">
    <source>
        <dbReference type="SAM" id="SignalP"/>
    </source>
</evidence>
<dbReference type="RefSeq" id="WP_245620345.1">
    <property type="nucleotide sequence ID" value="NZ_CTEN01000005.1"/>
</dbReference>
<dbReference type="STRING" id="1608583.BN1356_02258"/>
<keyword evidence="4" id="KW-1185">Reference proteome</keyword>